<evidence type="ECO:0000259" key="6">
    <source>
        <dbReference type="PROSITE" id="PS50893"/>
    </source>
</evidence>
<dbReference type="EC" id="3.6.3.28" evidence="7"/>
<protein>
    <submittedName>
        <fullName evidence="7">ATP binding protein of ABC transporter</fullName>
        <ecNumber evidence="7">3.6.3.28</ecNumber>
    </submittedName>
</protein>
<dbReference type="SUPFAM" id="SSF52540">
    <property type="entry name" value="P-loop containing nucleoside triphosphate hydrolases"/>
    <property type="match status" value="1"/>
</dbReference>
<dbReference type="InterPro" id="IPR027417">
    <property type="entry name" value="P-loop_NTPase"/>
</dbReference>
<dbReference type="AlphaFoldDB" id="A0A087BKL2"/>
<evidence type="ECO:0000256" key="3">
    <source>
        <dbReference type="ARBA" id="ARBA00022741"/>
    </source>
</evidence>
<dbReference type="PANTHER" id="PTHR43553:SF24">
    <property type="entry name" value="ENERGY-COUPLING FACTOR TRANSPORTER ATP-BINDING PROTEIN ECFA1"/>
    <property type="match status" value="1"/>
</dbReference>
<feature type="domain" description="ABC transporter" evidence="6">
    <location>
        <begin position="18"/>
        <end position="266"/>
    </location>
</feature>
<dbReference type="GO" id="GO:0042626">
    <property type="term" value="F:ATPase-coupled transmembrane transporter activity"/>
    <property type="evidence" value="ECO:0007669"/>
    <property type="project" value="TreeGrafter"/>
</dbReference>
<dbReference type="Proteomes" id="UP000029060">
    <property type="component" value="Unassembled WGS sequence"/>
</dbReference>
<dbReference type="GO" id="GO:0043190">
    <property type="term" value="C:ATP-binding cassette (ABC) transporter complex"/>
    <property type="evidence" value="ECO:0007669"/>
    <property type="project" value="TreeGrafter"/>
</dbReference>
<dbReference type="OrthoDB" id="9806471at2"/>
<dbReference type="GO" id="GO:0016887">
    <property type="term" value="F:ATP hydrolysis activity"/>
    <property type="evidence" value="ECO:0007669"/>
    <property type="project" value="InterPro"/>
</dbReference>
<dbReference type="InterPro" id="IPR003593">
    <property type="entry name" value="AAA+_ATPase"/>
</dbReference>
<evidence type="ECO:0000313" key="7">
    <source>
        <dbReference type="EMBL" id="KFI71562.1"/>
    </source>
</evidence>
<evidence type="ECO:0000256" key="4">
    <source>
        <dbReference type="ARBA" id="ARBA00022840"/>
    </source>
</evidence>
<gene>
    <name evidence="7" type="ORF">BMERY_1071</name>
</gene>
<dbReference type="SMART" id="SM00382">
    <property type="entry name" value="AAA"/>
    <property type="match status" value="1"/>
</dbReference>
<dbReference type="eggNOG" id="COG1122">
    <property type="taxonomic scope" value="Bacteria"/>
</dbReference>
<proteinExistence type="inferred from homology"/>
<evidence type="ECO:0000313" key="8">
    <source>
        <dbReference type="Proteomes" id="UP000029060"/>
    </source>
</evidence>
<reference evidence="7 8" key="1">
    <citation type="submission" date="2014-03" db="EMBL/GenBank/DDBJ databases">
        <title>Genomics of Bifidobacteria.</title>
        <authorList>
            <person name="Ventura M."/>
            <person name="Milani C."/>
            <person name="Lugli G.A."/>
        </authorList>
    </citation>
    <scope>NUCLEOTIDE SEQUENCE [LARGE SCALE GENOMIC DNA]</scope>
    <source>
        <strain evidence="7 8">LMG 11341</strain>
    </source>
</reference>
<dbReference type="STRING" id="78345.BMERY_1071"/>
<dbReference type="InterPro" id="IPR003439">
    <property type="entry name" value="ABC_transporter-like_ATP-bd"/>
</dbReference>
<dbReference type="PANTHER" id="PTHR43553">
    <property type="entry name" value="HEAVY METAL TRANSPORTER"/>
    <property type="match status" value="1"/>
</dbReference>
<dbReference type="GO" id="GO:0005524">
    <property type="term" value="F:ATP binding"/>
    <property type="evidence" value="ECO:0007669"/>
    <property type="project" value="UniProtKB-KW"/>
</dbReference>
<evidence type="ECO:0000256" key="2">
    <source>
        <dbReference type="ARBA" id="ARBA00022448"/>
    </source>
</evidence>
<keyword evidence="4" id="KW-0067">ATP-binding</keyword>
<dbReference type="Pfam" id="PF00005">
    <property type="entry name" value="ABC_tran"/>
    <property type="match status" value="1"/>
</dbReference>
<keyword evidence="2" id="KW-0813">Transport</keyword>
<dbReference type="RefSeq" id="WP_033521893.1">
    <property type="nucleotide sequence ID" value="NZ_CADAXU010000004.1"/>
</dbReference>
<dbReference type="EMBL" id="JGZC01000001">
    <property type="protein sequence ID" value="KFI71562.1"/>
    <property type="molecule type" value="Genomic_DNA"/>
</dbReference>
<accession>A0A087BKL2</accession>
<keyword evidence="3" id="KW-0547">Nucleotide-binding</keyword>
<keyword evidence="7" id="KW-0378">Hydrolase</keyword>
<organism evidence="7 8">
    <name type="scientific">Bifidobacterium merycicum</name>
    <dbReference type="NCBI Taxonomy" id="78345"/>
    <lineage>
        <taxon>Bacteria</taxon>
        <taxon>Bacillati</taxon>
        <taxon>Actinomycetota</taxon>
        <taxon>Actinomycetes</taxon>
        <taxon>Bifidobacteriales</taxon>
        <taxon>Bifidobacteriaceae</taxon>
        <taxon>Bifidobacterium</taxon>
    </lineage>
</organism>
<feature type="compositionally biased region" description="Basic and acidic residues" evidence="5">
    <location>
        <begin position="86"/>
        <end position="97"/>
    </location>
</feature>
<evidence type="ECO:0000256" key="1">
    <source>
        <dbReference type="ARBA" id="ARBA00005417"/>
    </source>
</evidence>
<dbReference type="Gene3D" id="3.40.50.300">
    <property type="entry name" value="P-loop containing nucleotide triphosphate hydrolases"/>
    <property type="match status" value="1"/>
</dbReference>
<dbReference type="InterPro" id="IPR050095">
    <property type="entry name" value="ECF_ABC_transporter_ATP-bd"/>
</dbReference>
<evidence type="ECO:0000256" key="5">
    <source>
        <dbReference type="SAM" id="MobiDB-lite"/>
    </source>
</evidence>
<sequence length="269" mass="28989">MSIFSKRTARPKPRRLTFALAEAGHTYDDGVTGLAPTSLTISERRVAVIGLNGTGKSTLLGLLDGTLKATCGSVTIAGSADGSADGGERESLDPASKRDMRRIDELIGRVRREEIPESFNRSENIADAVDVLLKKHRVPESERQAIIGDLFAHFGLASAAKEPASALNGEQRHLLAIAAALSLRPSCVVADEPSKGLDEIGTAHVAKALFSYDTQVVFATHDTDMIVRPEYAIERTLVLDDGAVAFDGTPADAVTFYTDLVRRRYELLR</sequence>
<dbReference type="PROSITE" id="PS50893">
    <property type="entry name" value="ABC_TRANSPORTER_2"/>
    <property type="match status" value="1"/>
</dbReference>
<keyword evidence="8" id="KW-1185">Reference proteome</keyword>
<comment type="similarity">
    <text evidence="1">Belongs to the ABC transporter superfamily.</text>
</comment>
<name>A0A087BKL2_9BIFI</name>
<comment type="caution">
    <text evidence="7">The sequence shown here is derived from an EMBL/GenBank/DDBJ whole genome shotgun (WGS) entry which is preliminary data.</text>
</comment>
<feature type="region of interest" description="Disordered" evidence="5">
    <location>
        <begin position="78"/>
        <end position="97"/>
    </location>
</feature>